<evidence type="ECO:0000313" key="4">
    <source>
        <dbReference type="Proteomes" id="UP000182321"/>
    </source>
</evidence>
<dbReference type="RefSeq" id="WP_074791499.1">
    <property type="nucleotide sequence ID" value="NZ_FNZX01000012.1"/>
</dbReference>
<accession>A0A1H7KDS1</accession>
<feature type="transmembrane region" description="Helical" evidence="1">
    <location>
        <begin position="78"/>
        <end position="110"/>
    </location>
</feature>
<dbReference type="InterPro" id="IPR000045">
    <property type="entry name" value="Prepilin_IV_endopep_pep"/>
</dbReference>
<evidence type="ECO:0000259" key="2">
    <source>
        <dbReference type="Pfam" id="PF01478"/>
    </source>
</evidence>
<feature type="transmembrane region" description="Helical" evidence="1">
    <location>
        <begin position="48"/>
        <end position="66"/>
    </location>
</feature>
<dbReference type="Gene3D" id="1.20.120.1220">
    <property type="match status" value="1"/>
</dbReference>
<name>A0A1H7KDS1_9FIRM</name>
<dbReference type="Proteomes" id="UP000182321">
    <property type="component" value="Unassembled WGS sequence"/>
</dbReference>
<feature type="transmembrane region" description="Helical" evidence="1">
    <location>
        <begin position="122"/>
        <end position="143"/>
    </location>
</feature>
<keyword evidence="1" id="KW-1133">Transmembrane helix</keyword>
<evidence type="ECO:0000256" key="1">
    <source>
        <dbReference type="SAM" id="Phobius"/>
    </source>
</evidence>
<dbReference type="GO" id="GO:0004190">
    <property type="term" value="F:aspartic-type endopeptidase activity"/>
    <property type="evidence" value="ECO:0007669"/>
    <property type="project" value="InterPro"/>
</dbReference>
<dbReference type="EMBL" id="FNZX01000012">
    <property type="protein sequence ID" value="SEK84684.1"/>
    <property type="molecule type" value="Genomic_DNA"/>
</dbReference>
<keyword evidence="1" id="KW-0812">Transmembrane</keyword>
<proteinExistence type="predicted"/>
<feature type="domain" description="Prepilin type IV endopeptidase peptidase" evidence="2">
    <location>
        <begin position="6"/>
        <end position="107"/>
    </location>
</feature>
<sequence>METIGLACLYGLTAMDDLKTKQVRVIEIIVFGILGIAINIIYKPHSLLSVLGGVGIGLLTILFSYISKEKIGMGDAYIITVTGLYLGFIDTAVLLWLSSLLAAVTGLVLIRKYDNPKMEIPFVPFLLIAYIIMYLIHVLGGIVL</sequence>
<dbReference type="Pfam" id="PF01478">
    <property type="entry name" value="Peptidase_A24"/>
    <property type="match status" value="1"/>
</dbReference>
<keyword evidence="1" id="KW-0472">Membrane</keyword>
<dbReference type="GO" id="GO:0016020">
    <property type="term" value="C:membrane"/>
    <property type="evidence" value="ECO:0007669"/>
    <property type="project" value="InterPro"/>
</dbReference>
<gene>
    <name evidence="3" type="ORF">SAMN02910377_01993</name>
</gene>
<evidence type="ECO:0000313" key="3">
    <source>
        <dbReference type="EMBL" id="SEK84684.1"/>
    </source>
</evidence>
<feature type="transmembrane region" description="Helical" evidence="1">
    <location>
        <begin position="25"/>
        <end position="42"/>
    </location>
</feature>
<keyword evidence="4" id="KW-1185">Reference proteome</keyword>
<protein>
    <submittedName>
        <fullName evidence="3">Type IV leader peptidase family protein</fullName>
    </submittedName>
</protein>
<dbReference type="AlphaFoldDB" id="A0A1H7KDS1"/>
<organism evidence="3 4">
    <name type="scientific">Pseudobutyrivibrio ruminis</name>
    <dbReference type="NCBI Taxonomy" id="46206"/>
    <lineage>
        <taxon>Bacteria</taxon>
        <taxon>Bacillati</taxon>
        <taxon>Bacillota</taxon>
        <taxon>Clostridia</taxon>
        <taxon>Lachnospirales</taxon>
        <taxon>Lachnospiraceae</taxon>
        <taxon>Pseudobutyrivibrio</taxon>
    </lineage>
</organism>
<reference evidence="4" key="1">
    <citation type="submission" date="2016-10" db="EMBL/GenBank/DDBJ databases">
        <authorList>
            <person name="Varghese N."/>
        </authorList>
    </citation>
    <scope>NUCLEOTIDE SEQUENCE [LARGE SCALE GENOMIC DNA]</scope>
    <source>
        <strain evidence="4">ACV-9</strain>
    </source>
</reference>